<evidence type="ECO:0000256" key="1">
    <source>
        <dbReference type="SAM" id="MobiDB-lite"/>
    </source>
</evidence>
<dbReference type="AlphaFoldDB" id="A0A7G9RCT7"/>
<dbReference type="KEGG" id="nmes:H9L09_02860"/>
<dbReference type="Proteomes" id="UP000515947">
    <property type="component" value="Chromosome"/>
</dbReference>
<feature type="compositionally biased region" description="Gly residues" evidence="1">
    <location>
        <begin position="116"/>
        <end position="125"/>
    </location>
</feature>
<gene>
    <name evidence="4" type="ORF">H9L09_02860</name>
</gene>
<sequence length="125" mass="13276">MISHPAPTVVRRATRAVALTPAVLLLAATPALAAPPEQWATPPEVSPLNFLIVLVLIPGALFLLITLLAWLPSLGKSEQGYHPGSSWHNEPEWFGGPRDGLRKADEVAPETLETSGGRGGSSGRW</sequence>
<evidence type="ECO:0008006" key="6">
    <source>
        <dbReference type="Google" id="ProtNLM"/>
    </source>
</evidence>
<feature type="chain" id="PRO_5028944782" description="Secreted protein" evidence="3">
    <location>
        <begin position="34"/>
        <end position="125"/>
    </location>
</feature>
<organism evidence="4 5">
    <name type="scientific">Nocardioides mesophilus</name>
    <dbReference type="NCBI Taxonomy" id="433659"/>
    <lineage>
        <taxon>Bacteria</taxon>
        <taxon>Bacillati</taxon>
        <taxon>Actinomycetota</taxon>
        <taxon>Actinomycetes</taxon>
        <taxon>Propionibacteriales</taxon>
        <taxon>Nocardioidaceae</taxon>
        <taxon>Nocardioides</taxon>
    </lineage>
</organism>
<name>A0A7G9RCT7_9ACTN</name>
<protein>
    <recommendedName>
        <fullName evidence="6">Secreted protein</fullName>
    </recommendedName>
</protein>
<reference evidence="4 5" key="1">
    <citation type="submission" date="2020-08" db="EMBL/GenBank/DDBJ databases">
        <title>Genome sequence of Nocardioides mesophilus KACC 16243T.</title>
        <authorList>
            <person name="Hyun D.-W."/>
            <person name="Bae J.-W."/>
        </authorList>
    </citation>
    <scope>NUCLEOTIDE SEQUENCE [LARGE SCALE GENOMIC DNA]</scope>
    <source>
        <strain evidence="4 5">KACC 16243</strain>
    </source>
</reference>
<evidence type="ECO:0000256" key="2">
    <source>
        <dbReference type="SAM" id="Phobius"/>
    </source>
</evidence>
<dbReference type="RefSeq" id="WP_187579254.1">
    <property type="nucleotide sequence ID" value="NZ_CP060713.1"/>
</dbReference>
<proteinExistence type="predicted"/>
<feature type="region of interest" description="Disordered" evidence="1">
    <location>
        <begin position="78"/>
        <end position="125"/>
    </location>
</feature>
<keyword evidence="2" id="KW-1133">Transmembrane helix</keyword>
<evidence type="ECO:0000256" key="3">
    <source>
        <dbReference type="SAM" id="SignalP"/>
    </source>
</evidence>
<keyword evidence="5" id="KW-1185">Reference proteome</keyword>
<keyword evidence="2" id="KW-0472">Membrane</keyword>
<evidence type="ECO:0000313" key="4">
    <source>
        <dbReference type="EMBL" id="QNN53412.1"/>
    </source>
</evidence>
<keyword evidence="2" id="KW-0812">Transmembrane</keyword>
<feature type="transmembrane region" description="Helical" evidence="2">
    <location>
        <begin position="49"/>
        <end position="71"/>
    </location>
</feature>
<evidence type="ECO:0000313" key="5">
    <source>
        <dbReference type="Proteomes" id="UP000515947"/>
    </source>
</evidence>
<accession>A0A7G9RCT7</accession>
<dbReference type="EMBL" id="CP060713">
    <property type="protein sequence ID" value="QNN53412.1"/>
    <property type="molecule type" value="Genomic_DNA"/>
</dbReference>
<keyword evidence="3" id="KW-0732">Signal</keyword>
<feature type="signal peptide" evidence="3">
    <location>
        <begin position="1"/>
        <end position="33"/>
    </location>
</feature>